<evidence type="ECO:0000313" key="2">
    <source>
        <dbReference type="Proteomes" id="UP001153678"/>
    </source>
</evidence>
<evidence type="ECO:0000313" key="1">
    <source>
        <dbReference type="EMBL" id="CAI2186276.1"/>
    </source>
</evidence>
<dbReference type="SUPFAM" id="SSF69065">
    <property type="entry name" value="RNase III domain-like"/>
    <property type="match status" value="1"/>
</dbReference>
<dbReference type="InterPro" id="IPR036389">
    <property type="entry name" value="RNase_III_sf"/>
</dbReference>
<gene>
    <name evidence="1" type="ORF">FWILDA_LOCUS12494</name>
</gene>
<name>A0A9W4SYS4_9GLOM</name>
<sequence>MKDEGELTMMKAKLVYKQTLADFALGLKLETKLKLGKDQNFLELIEFMKSLLE</sequence>
<keyword evidence="2" id="KW-1185">Reference proteome</keyword>
<protein>
    <submittedName>
        <fullName evidence="1">10809_t:CDS:1</fullName>
    </submittedName>
</protein>
<dbReference type="GO" id="GO:0004525">
    <property type="term" value="F:ribonuclease III activity"/>
    <property type="evidence" value="ECO:0007669"/>
    <property type="project" value="InterPro"/>
</dbReference>
<dbReference type="EMBL" id="CAMKVN010004069">
    <property type="protein sequence ID" value="CAI2186276.1"/>
    <property type="molecule type" value="Genomic_DNA"/>
</dbReference>
<comment type="caution">
    <text evidence="1">The sequence shown here is derived from an EMBL/GenBank/DDBJ whole genome shotgun (WGS) entry which is preliminary data.</text>
</comment>
<dbReference type="AlphaFoldDB" id="A0A9W4SYS4"/>
<organism evidence="1 2">
    <name type="scientific">Funneliformis geosporum</name>
    <dbReference type="NCBI Taxonomy" id="1117311"/>
    <lineage>
        <taxon>Eukaryota</taxon>
        <taxon>Fungi</taxon>
        <taxon>Fungi incertae sedis</taxon>
        <taxon>Mucoromycota</taxon>
        <taxon>Glomeromycotina</taxon>
        <taxon>Glomeromycetes</taxon>
        <taxon>Glomerales</taxon>
        <taxon>Glomeraceae</taxon>
        <taxon>Funneliformis</taxon>
    </lineage>
</organism>
<dbReference type="Proteomes" id="UP001153678">
    <property type="component" value="Unassembled WGS sequence"/>
</dbReference>
<accession>A0A9W4SYS4</accession>
<reference evidence="1" key="1">
    <citation type="submission" date="2022-08" db="EMBL/GenBank/DDBJ databases">
        <authorList>
            <person name="Kallberg Y."/>
            <person name="Tangrot J."/>
            <person name="Rosling A."/>
        </authorList>
    </citation>
    <scope>NUCLEOTIDE SEQUENCE</scope>
    <source>
        <strain evidence="1">Wild A</strain>
    </source>
</reference>
<proteinExistence type="predicted"/>
<dbReference type="GO" id="GO:0006396">
    <property type="term" value="P:RNA processing"/>
    <property type="evidence" value="ECO:0007669"/>
    <property type="project" value="InterPro"/>
</dbReference>